<evidence type="ECO:0000313" key="4">
    <source>
        <dbReference type="Proteomes" id="UP001626536"/>
    </source>
</evidence>
<dbReference type="InterPro" id="IPR050563">
    <property type="entry name" value="4-hydroxybenzoyl-CoA_TE"/>
</dbReference>
<dbReference type="EMBL" id="CP136862">
    <property type="protein sequence ID" value="WOJ89883.1"/>
    <property type="molecule type" value="Genomic_DNA"/>
</dbReference>
<proteinExistence type="inferred from homology"/>
<evidence type="ECO:0000256" key="1">
    <source>
        <dbReference type="ARBA" id="ARBA00005953"/>
    </source>
</evidence>
<evidence type="ECO:0000256" key="2">
    <source>
        <dbReference type="ARBA" id="ARBA00022801"/>
    </source>
</evidence>
<comment type="similarity">
    <text evidence="1">Belongs to the 4-hydroxybenzoyl-CoA thioesterase family.</text>
</comment>
<dbReference type="PANTHER" id="PTHR31793">
    <property type="entry name" value="4-HYDROXYBENZOYL-COA THIOESTERASE FAMILY MEMBER"/>
    <property type="match status" value="1"/>
</dbReference>
<gene>
    <name evidence="3" type="primary">ybgC</name>
    <name evidence="3" type="ORF">RZS28_00780</name>
</gene>
<keyword evidence="4" id="KW-1185">Reference proteome</keyword>
<dbReference type="Pfam" id="PF13279">
    <property type="entry name" value="4HBT_2"/>
    <property type="match status" value="1"/>
</dbReference>
<dbReference type="PIRSF" id="PIRSF003230">
    <property type="entry name" value="YbgC"/>
    <property type="match status" value="1"/>
</dbReference>
<dbReference type="PROSITE" id="PS01328">
    <property type="entry name" value="4HBCOA_THIOESTERASE"/>
    <property type="match status" value="1"/>
</dbReference>
<dbReference type="InterPro" id="IPR029069">
    <property type="entry name" value="HotDog_dom_sf"/>
</dbReference>
<dbReference type="NCBIfam" id="TIGR02799">
    <property type="entry name" value="thio_ybgC"/>
    <property type="match status" value="1"/>
</dbReference>
<organism evidence="3 4">
    <name type="scientific">Methylocapsa polymorpha</name>
    <dbReference type="NCBI Taxonomy" id="3080828"/>
    <lineage>
        <taxon>Bacteria</taxon>
        <taxon>Pseudomonadati</taxon>
        <taxon>Pseudomonadota</taxon>
        <taxon>Alphaproteobacteria</taxon>
        <taxon>Hyphomicrobiales</taxon>
        <taxon>Beijerinckiaceae</taxon>
        <taxon>Methylocapsa</taxon>
    </lineage>
</organism>
<dbReference type="SUPFAM" id="SSF54637">
    <property type="entry name" value="Thioesterase/thiol ester dehydrase-isomerase"/>
    <property type="match status" value="1"/>
</dbReference>
<accession>A0ABZ0HT85</accession>
<dbReference type="CDD" id="cd00586">
    <property type="entry name" value="4HBT"/>
    <property type="match status" value="1"/>
</dbReference>
<dbReference type="Gene3D" id="3.10.129.10">
    <property type="entry name" value="Hotdog Thioesterase"/>
    <property type="match status" value="1"/>
</dbReference>
<evidence type="ECO:0000313" key="3">
    <source>
        <dbReference type="EMBL" id="WOJ89883.1"/>
    </source>
</evidence>
<dbReference type="RefSeq" id="WP_407339329.1">
    <property type="nucleotide sequence ID" value="NZ_CP136862.1"/>
</dbReference>
<dbReference type="InterPro" id="IPR006684">
    <property type="entry name" value="YbgC/YbaW"/>
</dbReference>
<dbReference type="InterPro" id="IPR008272">
    <property type="entry name" value="HB-CoA_thioesterase_AS"/>
</dbReference>
<name>A0ABZ0HT85_9HYPH</name>
<dbReference type="InterPro" id="IPR014166">
    <property type="entry name" value="Tol-Pal_acyl-CoA_thioesterase"/>
</dbReference>
<dbReference type="NCBIfam" id="TIGR00051">
    <property type="entry name" value="YbgC/FadM family acyl-CoA thioesterase"/>
    <property type="match status" value="1"/>
</dbReference>
<dbReference type="Proteomes" id="UP001626536">
    <property type="component" value="Chromosome"/>
</dbReference>
<keyword evidence="2" id="KW-0378">Hydrolase</keyword>
<protein>
    <submittedName>
        <fullName evidence="3">Tol-pal system-associated acyl-CoA thioesterase</fullName>
    </submittedName>
</protein>
<reference evidence="3 4" key="1">
    <citation type="submission" date="2023-10" db="EMBL/GenBank/DDBJ databases">
        <title>Novel methanotroph of the genus Methylocapsa from a subarctic wetland.</title>
        <authorList>
            <person name="Belova S.E."/>
            <person name="Oshkin I.Y."/>
            <person name="Miroshnikov K."/>
            <person name="Dedysh S.N."/>
        </authorList>
    </citation>
    <scope>NUCLEOTIDE SEQUENCE [LARGE SCALE GENOMIC DNA]</scope>
    <source>
        <strain evidence="3 4">RX1</strain>
    </source>
</reference>
<sequence length="154" mass="16731">MPRGFEEDASALVGSSEPHRFGVRVYYEDTDFSGVVYHASYLRFLERGRTEFLRALGIHHRAIFANGGAGGFSFVVRSMTLDFVKPALMDDVLRVETSTHAIGGASIDMAQAILRESEPLVRARVRIAVVAGGRAIRIPAEVLAKLKGLAQGGE</sequence>
<dbReference type="PANTHER" id="PTHR31793:SF37">
    <property type="entry name" value="ACYL-COA THIOESTER HYDROLASE YBGC"/>
    <property type="match status" value="1"/>
</dbReference>